<dbReference type="Gene3D" id="3.40.50.2300">
    <property type="match status" value="1"/>
</dbReference>
<keyword evidence="2" id="KW-0963">Cytoplasm</keyword>
<feature type="modified residue" description="4-aspartylphosphate" evidence="8">
    <location>
        <position position="65"/>
    </location>
</feature>
<evidence type="ECO:0000256" key="1">
    <source>
        <dbReference type="ARBA" id="ARBA00004496"/>
    </source>
</evidence>
<gene>
    <name evidence="12" type="ORF">HDF08_003199</name>
</gene>
<keyword evidence="7" id="KW-0804">Transcription</keyword>
<evidence type="ECO:0000256" key="2">
    <source>
        <dbReference type="ARBA" id="ARBA00022490"/>
    </source>
</evidence>
<dbReference type="SUPFAM" id="SSF52172">
    <property type="entry name" value="CheY-like"/>
    <property type="match status" value="1"/>
</dbReference>
<evidence type="ECO:0000259" key="11">
    <source>
        <dbReference type="PROSITE" id="PS51755"/>
    </source>
</evidence>
<evidence type="ECO:0000256" key="4">
    <source>
        <dbReference type="ARBA" id="ARBA00023012"/>
    </source>
</evidence>
<dbReference type="Gene3D" id="1.10.10.10">
    <property type="entry name" value="Winged helix-like DNA-binding domain superfamily/Winged helix DNA-binding domain"/>
    <property type="match status" value="1"/>
</dbReference>
<dbReference type="PROSITE" id="PS51755">
    <property type="entry name" value="OMPR_PHOB"/>
    <property type="match status" value="1"/>
</dbReference>
<evidence type="ECO:0000313" key="12">
    <source>
        <dbReference type="EMBL" id="NYF91097.1"/>
    </source>
</evidence>
<dbReference type="GO" id="GO:0000976">
    <property type="term" value="F:transcription cis-regulatory region binding"/>
    <property type="evidence" value="ECO:0007669"/>
    <property type="project" value="TreeGrafter"/>
</dbReference>
<dbReference type="AlphaFoldDB" id="A0A852VHE7"/>
<dbReference type="PANTHER" id="PTHR48111:SF39">
    <property type="entry name" value="TRANSCRIPTIONAL REGULATORY PROTEIN CPXR"/>
    <property type="match status" value="1"/>
</dbReference>
<dbReference type="CDD" id="cd00383">
    <property type="entry name" value="trans_reg_C"/>
    <property type="match status" value="1"/>
</dbReference>
<dbReference type="InterPro" id="IPR001789">
    <property type="entry name" value="Sig_transdc_resp-reg_receiver"/>
</dbReference>
<keyword evidence="6 9" id="KW-0238">DNA-binding</keyword>
<evidence type="ECO:0000256" key="5">
    <source>
        <dbReference type="ARBA" id="ARBA00023015"/>
    </source>
</evidence>
<comment type="subcellular location">
    <subcellularLocation>
        <location evidence="1">Cytoplasm</location>
    </subcellularLocation>
</comment>
<evidence type="ECO:0000256" key="9">
    <source>
        <dbReference type="PROSITE-ProRule" id="PRU01091"/>
    </source>
</evidence>
<sequence length="241" mass="26769">MGISGVRSTDTDTKISLLLIDDDVELCRLIGLYLGKAGYRLTCSANGRDGVTEAISNAYDLVLLDVTLPVLDGFAVLHQVRRSSTIPIIMLTSRSMATDRLTGLNSGADDYLCKPFDPEELLARIRAVLRRSEPAAVSSQWQRIGPLRISETSREVFRENARINFTAVEFELLLILSRANGRVVTRDSLTTAIQDRQPSHFDRSLDVHISHIRTKLGSEGSRIRTVRGTGYVLVIDDEDPR</sequence>
<dbReference type="GO" id="GO:0032993">
    <property type="term" value="C:protein-DNA complex"/>
    <property type="evidence" value="ECO:0007669"/>
    <property type="project" value="TreeGrafter"/>
</dbReference>
<keyword evidence="4" id="KW-0902">Two-component regulatory system</keyword>
<dbReference type="Pfam" id="PF00072">
    <property type="entry name" value="Response_reg"/>
    <property type="match status" value="1"/>
</dbReference>
<dbReference type="Proteomes" id="UP000564385">
    <property type="component" value="Unassembled WGS sequence"/>
</dbReference>
<evidence type="ECO:0000313" key="13">
    <source>
        <dbReference type="Proteomes" id="UP000564385"/>
    </source>
</evidence>
<evidence type="ECO:0000256" key="3">
    <source>
        <dbReference type="ARBA" id="ARBA00022553"/>
    </source>
</evidence>
<name>A0A852VHE7_9BACT</name>
<dbReference type="Gene3D" id="6.10.250.690">
    <property type="match status" value="1"/>
</dbReference>
<dbReference type="InterPro" id="IPR039420">
    <property type="entry name" value="WalR-like"/>
</dbReference>
<comment type="caution">
    <text evidence="12">The sequence shown here is derived from an EMBL/GenBank/DDBJ whole genome shotgun (WGS) entry which is preliminary data.</text>
</comment>
<accession>A0A852VHE7</accession>
<dbReference type="SUPFAM" id="SSF46894">
    <property type="entry name" value="C-terminal effector domain of the bipartite response regulators"/>
    <property type="match status" value="1"/>
</dbReference>
<dbReference type="InterPro" id="IPR036388">
    <property type="entry name" value="WH-like_DNA-bd_sf"/>
</dbReference>
<dbReference type="GO" id="GO:0000156">
    <property type="term" value="F:phosphorelay response regulator activity"/>
    <property type="evidence" value="ECO:0007669"/>
    <property type="project" value="TreeGrafter"/>
</dbReference>
<dbReference type="Pfam" id="PF00486">
    <property type="entry name" value="Trans_reg_C"/>
    <property type="match status" value="1"/>
</dbReference>
<keyword evidence="3 8" id="KW-0597">Phosphoprotein</keyword>
<dbReference type="SMART" id="SM00448">
    <property type="entry name" value="REC"/>
    <property type="match status" value="1"/>
</dbReference>
<proteinExistence type="predicted"/>
<dbReference type="GO" id="GO:0006355">
    <property type="term" value="P:regulation of DNA-templated transcription"/>
    <property type="evidence" value="ECO:0007669"/>
    <property type="project" value="InterPro"/>
</dbReference>
<dbReference type="InterPro" id="IPR016032">
    <property type="entry name" value="Sig_transdc_resp-reg_C-effctor"/>
</dbReference>
<protein>
    <submittedName>
        <fullName evidence="12">Two-component system response regulator CpxR</fullName>
    </submittedName>
</protein>
<feature type="domain" description="OmpR/PhoB-type" evidence="11">
    <location>
        <begin position="138"/>
        <end position="235"/>
    </location>
</feature>
<keyword evidence="5" id="KW-0805">Transcription regulation</keyword>
<organism evidence="12 13">
    <name type="scientific">Tunturiibacter lichenicola</name>
    <dbReference type="NCBI Taxonomy" id="2051959"/>
    <lineage>
        <taxon>Bacteria</taxon>
        <taxon>Pseudomonadati</taxon>
        <taxon>Acidobacteriota</taxon>
        <taxon>Terriglobia</taxon>
        <taxon>Terriglobales</taxon>
        <taxon>Acidobacteriaceae</taxon>
        <taxon>Tunturiibacter</taxon>
    </lineage>
</organism>
<evidence type="ECO:0000259" key="10">
    <source>
        <dbReference type="PROSITE" id="PS50110"/>
    </source>
</evidence>
<evidence type="ECO:0000256" key="8">
    <source>
        <dbReference type="PROSITE-ProRule" id="PRU00169"/>
    </source>
</evidence>
<dbReference type="SMART" id="SM00862">
    <property type="entry name" value="Trans_reg_C"/>
    <property type="match status" value="1"/>
</dbReference>
<evidence type="ECO:0000256" key="7">
    <source>
        <dbReference type="ARBA" id="ARBA00023163"/>
    </source>
</evidence>
<evidence type="ECO:0000256" key="6">
    <source>
        <dbReference type="ARBA" id="ARBA00023125"/>
    </source>
</evidence>
<reference evidence="12 13" key="1">
    <citation type="submission" date="2020-07" db="EMBL/GenBank/DDBJ databases">
        <title>Genomic Encyclopedia of Type Strains, Phase IV (KMG-V): Genome sequencing to study the core and pangenomes of soil and plant-associated prokaryotes.</title>
        <authorList>
            <person name="Whitman W."/>
        </authorList>
    </citation>
    <scope>NUCLEOTIDE SEQUENCE [LARGE SCALE GENOMIC DNA]</scope>
    <source>
        <strain evidence="12 13">M8UP22</strain>
    </source>
</reference>
<dbReference type="InterPro" id="IPR001867">
    <property type="entry name" value="OmpR/PhoB-type_DNA-bd"/>
</dbReference>
<feature type="domain" description="Response regulatory" evidence="10">
    <location>
        <begin position="16"/>
        <end position="129"/>
    </location>
</feature>
<feature type="DNA-binding region" description="OmpR/PhoB-type" evidence="9">
    <location>
        <begin position="138"/>
        <end position="235"/>
    </location>
</feature>
<dbReference type="InterPro" id="IPR011006">
    <property type="entry name" value="CheY-like_superfamily"/>
</dbReference>
<dbReference type="GO" id="GO:0005829">
    <property type="term" value="C:cytosol"/>
    <property type="evidence" value="ECO:0007669"/>
    <property type="project" value="TreeGrafter"/>
</dbReference>
<dbReference type="PROSITE" id="PS50110">
    <property type="entry name" value="RESPONSE_REGULATORY"/>
    <property type="match status" value="1"/>
</dbReference>
<dbReference type="PANTHER" id="PTHR48111">
    <property type="entry name" value="REGULATOR OF RPOS"/>
    <property type="match status" value="1"/>
</dbReference>
<dbReference type="EMBL" id="JACCCU010000002">
    <property type="protein sequence ID" value="NYF91097.1"/>
    <property type="molecule type" value="Genomic_DNA"/>
</dbReference>